<reference evidence="1" key="1">
    <citation type="submission" date="2023-08" db="EMBL/GenBank/DDBJ databases">
        <title>A de novo genome assembly of Solanum verrucosum Schlechtendal, a Mexican diploid species geographically isolated from the other diploid A-genome species in potato relatives.</title>
        <authorList>
            <person name="Hosaka K."/>
        </authorList>
    </citation>
    <scope>NUCLEOTIDE SEQUENCE</scope>
    <source>
        <tissue evidence="1">Young leaves</tissue>
    </source>
</reference>
<proteinExistence type="predicted"/>
<name>A0AAF0R6P7_SOLVR</name>
<protein>
    <submittedName>
        <fullName evidence="1">Uncharacterized protein</fullName>
    </submittedName>
</protein>
<dbReference type="EMBL" id="CP133618">
    <property type="protein sequence ID" value="WMV36496.1"/>
    <property type="molecule type" value="Genomic_DNA"/>
</dbReference>
<dbReference type="AlphaFoldDB" id="A0AAF0R6P7"/>
<organism evidence="1 2">
    <name type="scientific">Solanum verrucosum</name>
    <dbReference type="NCBI Taxonomy" id="315347"/>
    <lineage>
        <taxon>Eukaryota</taxon>
        <taxon>Viridiplantae</taxon>
        <taxon>Streptophyta</taxon>
        <taxon>Embryophyta</taxon>
        <taxon>Tracheophyta</taxon>
        <taxon>Spermatophyta</taxon>
        <taxon>Magnoliopsida</taxon>
        <taxon>eudicotyledons</taxon>
        <taxon>Gunneridae</taxon>
        <taxon>Pentapetalae</taxon>
        <taxon>asterids</taxon>
        <taxon>lamiids</taxon>
        <taxon>Solanales</taxon>
        <taxon>Solanaceae</taxon>
        <taxon>Solanoideae</taxon>
        <taxon>Solaneae</taxon>
        <taxon>Solanum</taxon>
    </lineage>
</organism>
<dbReference type="Proteomes" id="UP001234989">
    <property type="component" value="Chromosome 7"/>
</dbReference>
<keyword evidence="2" id="KW-1185">Reference proteome</keyword>
<accession>A0AAF0R6P7</accession>
<sequence>MNTKDIQAHLEKLNKTRECEQDSKISPTRHLLVSVYNVYTHGVVVCTYHHLPNHVFVVSSLTQSCICDT</sequence>
<evidence type="ECO:0000313" key="2">
    <source>
        <dbReference type="Proteomes" id="UP001234989"/>
    </source>
</evidence>
<gene>
    <name evidence="1" type="ORF">MTR67_029881</name>
</gene>
<evidence type="ECO:0000313" key="1">
    <source>
        <dbReference type="EMBL" id="WMV36496.1"/>
    </source>
</evidence>